<sequence length="1050" mass="119594">MQTLIENNDEFIRSVVFSDEGTCNLSVKVNKHNLRIWRSENTRTYVELDYKLDVCRVTKGGGGHIEHFKMFVGVIMMAALLLMVASEWIQLPMVEPGGKIKVKQRPYDIEEDFQTSSQDRKGEVQTISRRTSNDQFEDKAVTLGITRTEATTSESLLETEASDVSFHVHLTASNMKLPDAPHKTGVSSTSLHGDDTIVNSSSENEPKISQKESKASSSAFDMLRSVHQKLVQVMPNTLREKMDFLQQLKNRMLHYMERRIRGLWTTDNQRQSRTEKGMMAFPSMEGALMSISFLIFAVFLINIPPLPFAPHPSPEASLARFRGEIEPPADPEPTRKQHGRHDGCYHTPYPFCARSACDSSGSATHHFTSTLGAKLLTSALLVDMKKRSASEDKVVFENVTIGVAVVCILGGSPASSHCLSSLGGSPASLAGLCFFPYKIKQPKGYNYELTARITVESRPQSHSTECASCIMAVDLIKNVNMHAQLGVRPQRESTGGGEFDPVLWIGLQRSSMVRVLEKRKAYKKLLKIKGTNFIEEEGKAQAQEAQIEPFLALGRKLTSGILGNTSSFSSTEKELEVFFINYIRCLKHFLVIGEKHVTVERALEFAAKFSVSLYDEHASIDSSIADDTEEVPPFLKKLFNFLFIHHQTRDHNVRFRVCQFINKLLNNLGEEASLDDELCNKICVNMLERLQDKLPAVRTQAVMALQRLQDPTSADCPVIKAYLFHLGADPSPAVRRSVLNCIGRTNVTLPHILERTRDVKDTVRRHAYYLLTKLNIRSFTIRQRERLLREGLKDRSEHVSNFVATVLLPAWLRNMKGNYLDLLHALDVENSTETSILALTTFLKHRPLKELMDCLTKQQTDKVIPLDKLTSENALFWRCLAEHLHKEGDEDLDDIIPDLTPFCQYVRSFYLAEQPKDTSTWSQIQRQFVVVQLLELAKVFDLGDEMGRTVHDLYSLRNLTICERNRLLRTVSRCTEKEREGLRAVDMEKDGACEMDRQNKKRSCEERIMLKLIWKRERNWLGHWLKRNCLLKDALEGLVNRRTVWSRRRY</sequence>
<keyword evidence="2" id="KW-0472">Membrane</keyword>
<evidence type="ECO:0008006" key="5">
    <source>
        <dbReference type="Google" id="ProtNLM"/>
    </source>
</evidence>
<evidence type="ECO:0000256" key="2">
    <source>
        <dbReference type="SAM" id="Phobius"/>
    </source>
</evidence>
<dbReference type="InterPro" id="IPR027165">
    <property type="entry name" value="CND3"/>
</dbReference>
<dbReference type="InterPro" id="IPR016024">
    <property type="entry name" value="ARM-type_fold"/>
</dbReference>
<accession>A0ABQ8SS83</accession>
<keyword evidence="2" id="KW-0812">Transmembrane</keyword>
<evidence type="ECO:0000256" key="1">
    <source>
        <dbReference type="SAM" id="MobiDB-lite"/>
    </source>
</evidence>
<comment type="caution">
    <text evidence="3">The sequence shown here is derived from an EMBL/GenBank/DDBJ whole genome shotgun (WGS) entry which is preliminary data.</text>
</comment>
<keyword evidence="2" id="KW-1133">Transmembrane helix</keyword>
<evidence type="ECO:0000313" key="4">
    <source>
        <dbReference type="Proteomes" id="UP001148838"/>
    </source>
</evidence>
<keyword evidence="4" id="KW-1185">Reference proteome</keyword>
<dbReference type="Proteomes" id="UP001148838">
    <property type="component" value="Unassembled WGS sequence"/>
</dbReference>
<reference evidence="3 4" key="1">
    <citation type="journal article" date="2022" name="Allergy">
        <title>Genome assembly and annotation of Periplaneta americana reveal a comprehensive cockroach allergen profile.</title>
        <authorList>
            <person name="Wang L."/>
            <person name="Xiong Q."/>
            <person name="Saelim N."/>
            <person name="Wang L."/>
            <person name="Nong W."/>
            <person name="Wan A.T."/>
            <person name="Shi M."/>
            <person name="Liu X."/>
            <person name="Cao Q."/>
            <person name="Hui J.H.L."/>
            <person name="Sookrung N."/>
            <person name="Leung T.F."/>
            <person name="Tungtrongchitr A."/>
            <person name="Tsui S.K.W."/>
        </authorList>
    </citation>
    <scope>NUCLEOTIDE SEQUENCE [LARGE SCALE GENOMIC DNA]</scope>
    <source>
        <strain evidence="3">PWHHKU_190912</strain>
    </source>
</reference>
<dbReference type="EMBL" id="JAJSOF020000021">
    <property type="protein sequence ID" value="KAJ4437051.1"/>
    <property type="molecule type" value="Genomic_DNA"/>
</dbReference>
<proteinExistence type="predicted"/>
<feature type="compositionally biased region" description="Basic and acidic residues" evidence="1">
    <location>
        <begin position="204"/>
        <end position="214"/>
    </location>
</feature>
<feature type="region of interest" description="Disordered" evidence="1">
    <location>
        <begin position="112"/>
        <end position="132"/>
    </location>
</feature>
<feature type="transmembrane region" description="Helical" evidence="2">
    <location>
        <begin position="279"/>
        <end position="301"/>
    </location>
</feature>
<feature type="compositionally biased region" description="Polar residues" evidence="1">
    <location>
        <begin position="185"/>
        <end position="203"/>
    </location>
</feature>
<name>A0ABQ8SS83_PERAM</name>
<protein>
    <recommendedName>
        <fullName evidence="5">Condensin complex subunit 3</fullName>
    </recommendedName>
</protein>
<gene>
    <name evidence="3" type="ORF">ANN_17186</name>
</gene>
<dbReference type="PANTHER" id="PTHR14418">
    <property type="entry name" value="CONDENSIN COMPLEX SUBUNIT 3-RELATED"/>
    <property type="match status" value="1"/>
</dbReference>
<feature type="region of interest" description="Disordered" evidence="1">
    <location>
        <begin position="176"/>
        <end position="214"/>
    </location>
</feature>
<dbReference type="SUPFAM" id="SSF48371">
    <property type="entry name" value="ARM repeat"/>
    <property type="match status" value="1"/>
</dbReference>
<dbReference type="Gene3D" id="1.25.10.10">
    <property type="entry name" value="Leucine-rich Repeat Variant"/>
    <property type="match status" value="1"/>
</dbReference>
<feature type="transmembrane region" description="Helical" evidence="2">
    <location>
        <begin position="70"/>
        <end position="89"/>
    </location>
</feature>
<dbReference type="InterPro" id="IPR011989">
    <property type="entry name" value="ARM-like"/>
</dbReference>
<organism evidence="3 4">
    <name type="scientific">Periplaneta americana</name>
    <name type="common">American cockroach</name>
    <name type="synonym">Blatta americana</name>
    <dbReference type="NCBI Taxonomy" id="6978"/>
    <lineage>
        <taxon>Eukaryota</taxon>
        <taxon>Metazoa</taxon>
        <taxon>Ecdysozoa</taxon>
        <taxon>Arthropoda</taxon>
        <taxon>Hexapoda</taxon>
        <taxon>Insecta</taxon>
        <taxon>Pterygota</taxon>
        <taxon>Neoptera</taxon>
        <taxon>Polyneoptera</taxon>
        <taxon>Dictyoptera</taxon>
        <taxon>Blattodea</taxon>
        <taxon>Blattoidea</taxon>
        <taxon>Blattidae</taxon>
        <taxon>Blattinae</taxon>
        <taxon>Periplaneta</taxon>
    </lineage>
</organism>
<dbReference type="PANTHER" id="PTHR14418:SF5">
    <property type="entry name" value="CONDENSIN COMPLEX SUBUNIT 3"/>
    <property type="match status" value="1"/>
</dbReference>
<evidence type="ECO:0000313" key="3">
    <source>
        <dbReference type="EMBL" id="KAJ4437051.1"/>
    </source>
</evidence>